<dbReference type="EMBL" id="VBAI01000021">
    <property type="protein sequence ID" value="TMJ12513.1"/>
    <property type="molecule type" value="Genomic_DNA"/>
</dbReference>
<dbReference type="Gene3D" id="2.60.120.10">
    <property type="entry name" value="Jelly Rolls"/>
    <property type="match status" value="1"/>
</dbReference>
<evidence type="ECO:0008006" key="3">
    <source>
        <dbReference type="Google" id="ProtNLM"/>
    </source>
</evidence>
<dbReference type="InterPro" id="IPR011051">
    <property type="entry name" value="RmlC_Cupin_sf"/>
</dbReference>
<evidence type="ECO:0000313" key="1">
    <source>
        <dbReference type="EMBL" id="TMJ12513.1"/>
    </source>
</evidence>
<sequence length="211" mass="23366">MPPRRNPMPDEYYASSPVLEAFIAHVLDVVGATPSPPRRVERMRPAFGELLSASNWLPDEFTCANPNSTMGGGIASYLIYRRADRSLTLHALIVPVGAQTPIHDHLAWGLVGLYRGEQDEEVFRRHDRGEISGKASLSLVERRALKPGDFYTLLPPEGDIHRVRTTSSVPSISIHLLGSDLGCVLRHAYDLPHGMVHDFRSGYANVECENS</sequence>
<accession>A0A537LWX0</accession>
<dbReference type="CDD" id="cd10548">
    <property type="entry name" value="cupin_CDO"/>
    <property type="match status" value="1"/>
</dbReference>
<organism evidence="1 2">
    <name type="scientific">Candidatus Segetimicrobium genomatis</name>
    <dbReference type="NCBI Taxonomy" id="2569760"/>
    <lineage>
        <taxon>Bacteria</taxon>
        <taxon>Bacillati</taxon>
        <taxon>Candidatus Sysuimicrobiota</taxon>
        <taxon>Candidatus Sysuimicrobiia</taxon>
        <taxon>Candidatus Sysuimicrobiales</taxon>
        <taxon>Candidatus Segetimicrobiaceae</taxon>
        <taxon>Candidatus Segetimicrobium</taxon>
    </lineage>
</organism>
<dbReference type="SUPFAM" id="SSF51182">
    <property type="entry name" value="RmlC-like cupins"/>
    <property type="match status" value="1"/>
</dbReference>
<dbReference type="AlphaFoldDB" id="A0A537LWX0"/>
<gene>
    <name evidence="1" type="ORF">E6G98_02720</name>
</gene>
<proteinExistence type="predicted"/>
<protein>
    <recommendedName>
        <fullName evidence="3">Cysteine dioxygenase</fullName>
    </recommendedName>
</protein>
<evidence type="ECO:0000313" key="2">
    <source>
        <dbReference type="Proteomes" id="UP000315217"/>
    </source>
</evidence>
<reference evidence="1 2" key="1">
    <citation type="journal article" date="2019" name="Nat. Microbiol.">
        <title>Mediterranean grassland soil C-N compound turnover is dependent on rainfall and depth, and is mediated by genomically divergent microorganisms.</title>
        <authorList>
            <person name="Diamond S."/>
            <person name="Andeer P.F."/>
            <person name="Li Z."/>
            <person name="Crits-Christoph A."/>
            <person name="Burstein D."/>
            <person name="Anantharaman K."/>
            <person name="Lane K.R."/>
            <person name="Thomas B.C."/>
            <person name="Pan C."/>
            <person name="Northen T.R."/>
            <person name="Banfield J.F."/>
        </authorList>
    </citation>
    <scope>NUCLEOTIDE SEQUENCE [LARGE SCALE GENOMIC DNA]</scope>
    <source>
        <strain evidence="1">NP_1</strain>
    </source>
</reference>
<name>A0A537LWX0_9BACT</name>
<comment type="caution">
    <text evidence="1">The sequence shown here is derived from an EMBL/GenBank/DDBJ whole genome shotgun (WGS) entry which is preliminary data.</text>
</comment>
<dbReference type="Proteomes" id="UP000315217">
    <property type="component" value="Unassembled WGS sequence"/>
</dbReference>
<dbReference type="InterPro" id="IPR014710">
    <property type="entry name" value="RmlC-like_jellyroll"/>
</dbReference>